<accession>A0A8A4ZDM0</accession>
<comment type="subcellular location">
    <subcellularLocation>
        <location evidence="1">Cell membrane</location>
        <topology evidence="1">Multi-pass membrane protein</topology>
    </subcellularLocation>
</comment>
<dbReference type="Proteomes" id="UP000663937">
    <property type="component" value="Chromosome"/>
</dbReference>
<organism evidence="10 11">
    <name type="scientific">Pengzhenrongella sicca</name>
    <dbReference type="NCBI Taxonomy" id="2819238"/>
    <lineage>
        <taxon>Bacteria</taxon>
        <taxon>Bacillati</taxon>
        <taxon>Actinomycetota</taxon>
        <taxon>Actinomycetes</taxon>
        <taxon>Micrococcales</taxon>
        <taxon>Pengzhenrongella</taxon>
    </lineage>
</organism>
<feature type="transmembrane region" description="Helical" evidence="8">
    <location>
        <begin position="38"/>
        <end position="71"/>
    </location>
</feature>
<dbReference type="RefSeq" id="WP_227423253.1">
    <property type="nucleotide sequence ID" value="NZ_CP071868.1"/>
</dbReference>
<keyword evidence="6 8" id="KW-0472">Membrane</keyword>
<keyword evidence="2" id="KW-1003">Cell membrane</keyword>
<dbReference type="EMBL" id="CP071868">
    <property type="protein sequence ID" value="QTE28993.1"/>
    <property type="molecule type" value="Genomic_DNA"/>
</dbReference>
<dbReference type="SUPFAM" id="SSF49879">
    <property type="entry name" value="SMAD/FHA domain"/>
    <property type="match status" value="1"/>
</dbReference>
<sequence length="423" mass="42639">MSTMRTTPDPAILGAALHGTVPAPVGRRVGASLIDSGLTILIEVVAFGLANGAGASPVLIVTVAILGWGFVQWRLHATSGQTIGKRAVAIRTLAVPGGDVPGWGRTFGRYLLLAVAAVIPAGSLLVVLSVFWDGDRLLRGWHDKAAGVFLIDLRAGRDPVAPEIGAMVVPTPQPPAPVRPWAETPLAAPVDAHPGPGAAFPDPVTPSVVRVAPASTPAPPALGGPQPSAQSSLSAGSGAGIISAVPGLSAPGQSAPAGLGAAPPPPPPPPAAFVARPFGPAGGVPFSPPPAPPNAADDDDDDAELTMMSPAAAAPVAAVRLVFDTGDLLPVAGRGRIGRDPVVGGEPVSHLVPLADSSRSVSKTHLEFVLGDGGLWVCDLHSTNGSSIERAGVRTPMQPGEWVRAESGTVVHLGSRTFRVEAQ</sequence>
<evidence type="ECO:0000256" key="7">
    <source>
        <dbReference type="SAM" id="MobiDB-lite"/>
    </source>
</evidence>
<protein>
    <submittedName>
        <fullName evidence="10">RDD family protein</fullName>
    </submittedName>
</protein>
<reference evidence="10" key="1">
    <citation type="submission" date="2021-03" db="EMBL/GenBank/DDBJ databases">
        <title>Pengzhenrongella sicca gen. nov., sp. nov., a new member of suborder Micrococcineae isolated from High-Arctic tundra soil.</title>
        <authorList>
            <person name="Peng F."/>
        </authorList>
    </citation>
    <scope>NUCLEOTIDE SEQUENCE</scope>
    <source>
        <strain evidence="10">LRZ-2</strain>
    </source>
</reference>
<evidence type="ECO:0000256" key="5">
    <source>
        <dbReference type="ARBA" id="ARBA00022989"/>
    </source>
</evidence>
<dbReference type="AlphaFoldDB" id="A0A8A4ZDM0"/>
<keyword evidence="4 8" id="KW-0812">Transmembrane</keyword>
<evidence type="ECO:0000256" key="4">
    <source>
        <dbReference type="ARBA" id="ARBA00022692"/>
    </source>
</evidence>
<name>A0A8A4ZDM0_9MICO</name>
<keyword evidence="5 8" id="KW-1133">Transmembrane helix</keyword>
<proteinExistence type="predicted"/>
<dbReference type="Gene3D" id="2.60.200.20">
    <property type="match status" value="1"/>
</dbReference>
<dbReference type="Pfam" id="PF06271">
    <property type="entry name" value="RDD"/>
    <property type="match status" value="1"/>
</dbReference>
<dbReference type="KEGG" id="psic:J4E96_17035"/>
<feature type="compositionally biased region" description="Low complexity" evidence="7">
    <location>
        <begin position="272"/>
        <end position="285"/>
    </location>
</feature>
<evidence type="ECO:0000313" key="10">
    <source>
        <dbReference type="EMBL" id="QTE28993.1"/>
    </source>
</evidence>
<dbReference type="CDD" id="cd00060">
    <property type="entry name" value="FHA"/>
    <property type="match status" value="1"/>
</dbReference>
<evidence type="ECO:0000259" key="9">
    <source>
        <dbReference type="PROSITE" id="PS50006"/>
    </source>
</evidence>
<dbReference type="GO" id="GO:0005886">
    <property type="term" value="C:plasma membrane"/>
    <property type="evidence" value="ECO:0007669"/>
    <property type="project" value="UniProtKB-SubCell"/>
</dbReference>
<evidence type="ECO:0000313" key="11">
    <source>
        <dbReference type="Proteomes" id="UP000663937"/>
    </source>
</evidence>
<dbReference type="InterPro" id="IPR051791">
    <property type="entry name" value="Pra-immunoreactive"/>
</dbReference>
<dbReference type="PANTHER" id="PTHR36115">
    <property type="entry name" value="PROLINE-RICH ANTIGEN HOMOLOG-RELATED"/>
    <property type="match status" value="1"/>
</dbReference>
<dbReference type="PROSITE" id="PS50006">
    <property type="entry name" value="FHA_DOMAIN"/>
    <property type="match status" value="1"/>
</dbReference>
<dbReference type="InterPro" id="IPR010432">
    <property type="entry name" value="RDD"/>
</dbReference>
<feature type="region of interest" description="Disordered" evidence="7">
    <location>
        <begin position="252"/>
        <end position="302"/>
    </location>
</feature>
<dbReference type="InterPro" id="IPR008984">
    <property type="entry name" value="SMAD_FHA_dom_sf"/>
</dbReference>
<evidence type="ECO:0000256" key="6">
    <source>
        <dbReference type="ARBA" id="ARBA00023136"/>
    </source>
</evidence>
<keyword evidence="3" id="KW-0597">Phosphoprotein</keyword>
<dbReference type="InterPro" id="IPR000253">
    <property type="entry name" value="FHA_dom"/>
</dbReference>
<feature type="compositionally biased region" description="Low complexity" evidence="7">
    <location>
        <begin position="252"/>
        <end position="261"/>
    </location>
</feature>
<evidence type="ECO:0000256" key="8">
    <source>
        <dbReference type="SAM" id="Phobius"/>
    </source>
</evidence>
<dbReference type="Pfam" id="PF00498">
    <property type="entry name" value="FHA"/>
    <property type="match status" value="1"/>
</dbReference>
<keyword evidence="11" id="KW-1185">Reference proteome</keyword>
<feature type="region of interest" description="Disordered" evidence="7">
    <location>
        <begin position="210"/>
        <end position="235"/>
    </location>
</feature>
<feature type="compositionally biased region" description="Low complexity" evidence="7">
    <location>
        <begin position="223"/>
        <end position="235"/>
    </location>
</feature>
<evidence type="ECO:0000256" key="3">
    <source>
        <dbReference type="ARBA" id="ARBA00022553"/>
    </source>
</evidence>
<feature type="domain" description="FHA" evidence="9">
    <location>
        <begin position="335"/>
        <end position="393"/>
    </location>
</feature>
<feature type="compositionally biased region" description="Pro residues" evidence="7">
    <location>
        <begin position="262"/>
        <end position="271"/>
    </location>
</feature>
<evidence type="ECO:0000256" key="1">
    <source>
        <dbReference type="ARBA" id="ARBA00004651"/>
    </source>
</evidence>
<evidence type="ECO:0000256" key="2">
    <source>
        <dbReference type="ARBA" id="ARBA00022475"/>
    </source>
</evidence>
<feature type="transmembrane region" description="Helical" evidence="8">
    <location>
        <begin position="110"/>
        <end position="132"/>
    </location>
</feature>
<gene>
    <name evidence="10" type="ORF">J4E96_17035</name>
</gene>